<dbReference type="PANTHER" id="PTHR36836:SF1">
    <property type="entry name" value="COLANIC ACID BIOSYNTHESIS PROTEIN WCAK"/>
    <property type="match status" value="1"/>
</dbReference>
<gene>
    <name evidence="2" type="ORF">BN977_02259</name>
</gene>
<organism evidence="2 3">
    <name type="scientific">Mycolicibacterium cosmeticum</name>
    <dbReference type="NCBI Taxonomy" id="258533"/>
    <lineage>
        <taxon>Bacteria</taxon>
        <taxon>Bacillati</taxon>
        <taxon>Actinomycetota</taxon>
        <taxon>Actinomycetes</taxon>
        <taxon>Mycobacteriales</taxon>
        <taxon>Mycobacteriaceae</taxon>
        <taxon>Mycolicibacterium</taxon>
    </lineage>
</organism>
<dbReference type="Pfam" id="PF04230">
    <property type="entry name" value="PS_pyruv_trans"/>
    <property type="match status" value="1"/>
</dbReference>
<comment type="caution">
    <text evidence="2">The sequence shown here is derived from an EMBL/GenBank/DDBJ whole genome shotgun (WGS) entry which is preliminary data.</text>
</comment>
<proteinExistence type="predicted"/>
<dbReference type="RefSeq" id="WP_036397591.1">
    <property type="nucleotide sequence ID" value="NZ_CCBB010000001.1"/>
</dbReference>
<dbReference type="AlphaFoldDB" id="W9AX01"/>
<dbReference type="Proteomes" id="UP000028870">
    <property type="component" value="Unassembled WGS sequence"/>
</dbReference>
<evidence type="ECO:0000259" key="1">
    <source>
        <dbReference type="Pfam" id="PF04230"/>
    </source>
</evidence>
<keyword evidence="2" id="KW-0808">Transferase</keyword>
<dbReference type="PANTHER" id="PTHR36836">
    <property type="entry name" value="COLANIC ACID BIOSYNTHESIS PROTEIN WCAK"/>
    <property type="match status" value="1"/>
</dbReference>
<reference evidence="2" key="2">
    <citation type="submission" date="2014-03" db="EMBL/GenBank/DDBJ databases">
        <authorList>
            <person name="Urmite Genomes"/>
        </authorList>
    </citation>
    <scope>NUCLEOTIDE SEQUENCE</scope>
    <source>
        <strain evidence="2">DSM 44829</strain>
    </source>
</reference>
<dbReference type="STRING" id="258533.BN977_02259"/>
<evidence type="ECO:0000313" key="2">
    <source>
        <dbReference type="EMBL" id="CDO07452.1"/>
    </source>
</evidence>
<reference evidence="2" key="1">
    <citation type="submission" date="2014-03" db="EMBL/GenBank/DDBJ databases">
        <title>Draft Genome Sequence of Mycobacterium cosmeticum DSM 44829.</title>
        <authorList>
            <person name="Croce O."/>
            <person name="Robert C."/>
            <person name="Raoult D."/>
            <person name="Drancourt M."/>
        </authorList>
    </citation>
    <scope>NUCLEOTIDE SEQUENCE [LARGE SCALE GENOMIC DNA]</scope>
    <source>
        <strain evidence="2">DSM 44829</strain>
    </source>
</reference>
<keyword evidence="3" id="KW-1185">Reference proteome</keyword>
<accession>W9AX01</accession>
<dbReference type="InterPro" id="IPR007345">
    <property type="entry name" value="Polysacch_pyruvyl_Trfase"/>
</dbReference>
<dbReference type="GO" id="GO:0016740">
    <property type="term" value="F:transferase activity"/>
    <property type="evidence" value="ECO:0007669"/>
    <property type="project" value="UniProtKB-KW"/>
</dbReference>
<dbReference type="EMBL" id="CCBB010000001">
    <property type="protein sequence ID" value="CDO07452.1"/>
    <property type="molecule type" value="Genomic_DNA"/>
</dbReference>
<dbReference type="eggNOG" id="COG2327">
    <property type="taxonomic scope" value="Bacteria"/>
</dbReference>
<feature type="domain" description="Polysaccharide pyruvyl transferase" evidence="1">
    <location>
        <begin position="14"/>
        <end position="319"/>
    </location>
</feature>
<name>W9AX01_MYCCO</name>
<dbReference type="OrthoDB" id="446609at2"/>
<protein>
    <submittedName>
        <fullName evidence="2">Polysaccharide pyruvyl transferase CsaB</fullName>
    </submittedName>
</protein>
<sequence length="399" mass="42109">MRILVDHSGYALLNIGDIAMLQACVLRLRSLWPDATIEVITESAERLARYCPETTPVVAAIAHRGPLAKLPPRAQLAAEQLWKMAAPLAAGSGRSPSTDDRTDLLPAIRRADVVVSSGGGFINDTFWWHGVGVLSVLAMAQRLGTPTAMFGQGIGPLTNPILKRLLRVVTPRLAVLGLREGVGSLPIVSRASVAPESVIVTGDDALLLATPPARPVTGIRIGVNVRAAGYSGVTEAAGRQVIGVVECAARRRGVDTVALPVEYNSAASDLRVLGDEGSDGTPEQLISRAAGCRVVATGSYHAAVFALAAGVPAVCITNSGYYDGKFRGLAALFPGGCHIVRSGPQFGRDATRALIRAWDTTESDRDAIHRNARRQVAAADAAYQRFGAIVEHSLRRARV</sequence>
<evidence type="ECO:0000313" key="3">
    <source>
        <dbReference type="Proteomes" id="UP000028870"/>
    </source>
</evidence>